<evidence type="ECO:0000313" key="2">
    <source>
        <dbReference type="Proteomes" id="UP000681722"/>
    </source>
</evidence>
<evidence type="ECO:0000313" key="1">
    <source>
        <dbReference type="EMBL" id="CAF4184674.1"/>
    </source>
</evidence>
<dbReference type="Proteomes" id="UP000681722">
    <property type="component" value="Unassembled WGS sequence"/>
</dbReference>
<dbReference type="EMBL" id="CAJOBC010053201">
    <property type="protein sequence ID" value="CAF4184674.1"/>
    <property type="molecule type" value="Genomic_DNA"/>
</dbReference>
<organism evidence="1 2">
    <name type="scientific">Didymodactylos carnosus</name>
    <dbReference type="NCBI Taxonomy" id="1234261"/>
    <lineage>
        <taxon>Eukaryota</taxon>
        <taxon>Metazoa</taxon>
        <taxon>Spiralia</taxon>
        <taxon>Gnathifera</taxon>
        <taxon>Rotifera</taxon>
        <taxon>Eurotatoria</taxon>
        <taxon>Bdelloidea</taxon>
        <taxon>Philodinida</taxon>
        <taxon>Philodinidae</taxon>
        <taxon>Didymodactylos</taxon>
    </lineage>
</organism>
<name>A0A8S2RT77_9BILA</name>
<dbReference type="AlphaFoldDB" id="A0A8S2RT77"/>
<proteinExistence type="predicted"/>
<sequence>KPEALRPKYRPAVSTAPVCDKLTSSNNRLNITNNAVALSRRVDGTP</sequence>
<reference evidence="1" key="1">
    <citation type="submission" date="2021-02" db="EMBL/GenBank/DDBJ databases">
        <authorList>
            <person name="Nowell W R."/>
        </authorList>
    </citation>
    <scope>NUCLEOTIDE SEQUENCE</scope>
</reference>
<protein>
    <submittedName>
        <fullName evidence="1">Uncharacterized protein</fullName>
    </submittedName>
</protein>
<feature type="non-terminal residue" evidence="1">
    <location>
        <position position="1"/>
    </location>
</feature>
<accession>A0A8S2RT77</accession>
<gene>
    <name evidence="1" type="ORF">SRO942_LOCUS30551</name>
</gene>
<comment type="caution">
    <text evidence="1">The sequence shown here is derived from an EMBL/GenBank/DDBJ whole genome shotgun (WGS) entry which is preliminary data.</text>
</comment>